<dbReference type="GO" id="GO:0005737">
    <property type="term" value="C:cytoplasm"/>
    <property type="evidence" value="ECO:0007669"/>
    <property type="project" value="UniProtKB-SubCell"/>
</dbReference>
<evidence type="ECO:0000256" key="5">
    <source>
        <dbReference type="ARBA" id="ARBA00022737"/>
    </source>
</evidence>
<dbReference type="InterPro" id="IPR011989">
    <property type="entry name" value="ARM-like"/>
</dbReference>
<dbReference type="InterPro" id="IPR047038">
    <property type="entry name" value="eEF3_chromodomain-like_sf"/>
</dbReference>
<dbReference type="Pfam" id="PF24984">
    <property type="entry name" value="HEAT_EF3_GNC1"/>
    <property type="match status" value="1"/>
</dbReference>
<evidence type="ECO:0000256" key="14">
    <source>
        <dbReference type="SAM" id="MobiDB-lite"/>
    </source>
</evidence>
<dbReference type="GO" id="GO:0003746">
    <property type="term" value="F:translation elongation factor activity"/>
    <property type="evidence" value="ECO:0007669"/>
    <property type="project" value="UniProtKB-KW"/>
</dbReference>
<dbReference type="SUPFAM" id="SSF54160">
    <property type="entry name" value="Chromo domain-like"/>
    <property type="match status" value="1"/>
</dbReference>
<dbReference type="Gene3D" id="2.40.50.990">
    <property type="match status" value="1"/>
</dbReference>
<evidence type="ECO:0000256" key="12">
    <source>
        <dbReference type="ARBA" id="ARBA00049360"/>
    </source>
</evidence>
<proteinExistence type="inferred from homology"/>
<evidence type="ECO:0000256" key="8">
    <source>
        <dbReference type="ARBA" id="ARBA00022801"/>
    </source>
</evidence>
<name>A0A7S1N6B5_9EUGL</name>
<dbReference type="PROSITE" id="PS00211">
    <property type="entry name" value="ABC_TRANSPORTER_1"/>
    <property type="match status" value="2"/>
</dbReference>
<evidence type="ECO:0000256" key="4">
    <source>
        <dbReference type="ARBA" id="ARBA00022490"/>
    </source>
</evidence>
<dbReference type="GO" id="GO:0003723">
    <property type="term" value="F:RNA binding"/>
    <property type="evidence" value="ECO:0007669"/>
    <property type="project" value="UniProtKB-KW"/>
</dbReference>
<keyword evidence="10" id="KW-0694">RNA-binding</keyword>
<comment type="catalytic activity">
    <reaction evidence="12">
        <text>ATP + H2O = ADP + phosphate + H(+)</text>
        <dbReference type="Rhea" id="RHEA:13065"/>
        <dbReference type="ChEBI" id="CHEBI:15377"/>
        <dbReference type="ChEBI" id="CHEBI:15378"/>
        <dbReference type="ChEBI" id="CHEBI:30616"/>
        <dbReference type="ChEBI" id="CHEBI:43474"/>
        <dbReference type="ChEBI" id="CHEBI:456216"/>
    </reaction>
</comment>
<evidence type="ECO:0000259" key="15">
    <source>
        <dbReference type="PROSITE" id="PS50893"/>
    </source>
</evidence>
<dbReference type="SMART" id="SM00382">
    <property type="entry name" value="AAA"/>
    <property type="match status" value="2"/>
</dbReference>
<dbReference type="EMBL" id="HBGA01029314">
    <property type="protein sequence ID" value="CAD8999695.1"/>
    <property type="molecule type" value="Transcribed_RNA"/>
</dbReference>
<dbReference type="PANTHER" id="PTHR19211">
    <property type="entry name" value="ATP-BINDING TRANSPORT PROTEIN-RELATED"/>
    <property type="match status" value="1"/>
</dbReference>
<feature type="domain" description="ABC transporter" evidence="15">
    <location>
        <begin position="412"/>
        <end position="627"/>
    </location>
</feature>
<feature type="repeat" description="HEAT" evidence="13">
    <location>
        <begin position="77"/>
        <end position="114"/>
    </location>
</feature>
<keyword evidence="5" id="KW-0677">Repeat</keyword>
<feature type="domain" description="ABC transporter" evidence="15">
    <location>
        <begin position="653"/>
        <end position="968"/>
    </location>
</feature>
<feature type="region of interest" description="Disordered" evidence="14">
    <location>
        <begin position="995"/>
        <end position="1015"/>
    </location>
</feature>
<keyword evidence="8" id="KW-0378">Hydrolase</keyword>
<dbReference type="PROSITE" id="PS50893">
    <property type="entry name" value="ABC_TRANSPORTER_2"/>
    <property type="match status" value="2"/>
</dbReference>
<keyword evidence="11" id="KW-0648">Protein biosynthesis</keyword>
<accession>A0A7S1N6B5</accession>
<dbReference type="InterPro" id="IPR003593">
    <property type="entry name" value="AAA+_ATPase"/>
</dbReference>
<evidence type="ECO:0000313" key="16">
    <source>
        <dbReference type="EMBL" id="CAD8999695.1"/>
    </source>
</evidence>
<dbReference type="UniPathway" id="UPA00345"/>
<dbReference type="SUPFAM" id="SSF52540">
    <property type="entry name" value="P-loop containing nucleoside triphosphate hydrolases"/>
    <property type="match status" value="2"/>
</dbReference>
<dbReference type="InterPro" id="IPR027417">
    <property type="entry name" value="P-loop_NTPase"/>
</dbReference>
<keyword evidence="4" id="KW-0963">Cytoplasm</keyword>
<keyword evidence="7" id="KW-0251">Elongation factor</keyword>
<evidence type="ECO:0000256" key="13">
    <source>
        <dbReference type="PROSITE-ProRule" id="PRU00103"/>
    </source>
</evidence>
<dbReference type="Pfam" id="PF00005">
    <property type="entry name" value="ABC_tran"/>
    <property type="match status" value="2"/>
</dbReference>
<dbReference type="Gene3D" id="1.25.10.10">
    <property type="entry name" value="Leucine-rich Repeat Variant"/>
    <property type="match status" value="1"/>
</dbReference>
<dbReference type="InterPro" id="IPR015688">
    <property type="entry name" value="eEF3_ABC2_chromodomain-like"/>
</dbReference>
<dbReference type="InterPro" id="IPR016024">
    <property type="entry name" value="ARM-type_fold"/>
</dbReference>
<dbReference type="GO" id="GO:0016887">
    <property type="term" value="F:ATP hydrolysis activity"/>
    <property type="evidence" value="ECO:0007669"/>
    <property type="project" value="InterPro"/>
</dbReference>
<dbReference type="Gene3D" id="3.40.50.300">
    <property type="entry name" value="P-loop containing nucleotide triphosphate hydrolases"/>
    <property type="match status" value="2"/>
</dbReference>
<evidence type="ECO:0000256" key="2">
    <source>
        <dbReference type="ARBA" id="ARBA00004815"/>
    </source>
</evidence>
<keyword evidence="9" id="KW-0067">ATP-binding</keyword>
<dbReference type="FunFam" id="3.40.50.300:FF:000193">
    <property type="entry name" value="Probable Elongation factor 3"/>
    <property type="match status" value="1"/>
</dbReference>
<comment type="similarity">
    <text evidence="3">Belongs to the ABC transporter superfamily. ABCF family. EF3 subfamily.</text>
</comment>
<comment type="pathway">
    <text evidence="2">Protein biosynthesis; polypeptide chain elongation.</text>
</comment>
<evidence type="ECO:0000256" key="3">
    <source>
        <dbReference type="ARBA" id="ARBA00011054"/>
    </source>
</evidence>
<evidence type="ECO:0000256" key="7">
    <source>
        <dbReference type="ARBA" id="ARBA00022768"/>
    </source>
</evidence>
<dbReference type="GO" id="GO:0005524">
    <property type="term" value="F:ATP binding"/>
    <property type="evidence" value="ECO:0007669"/>
    <property type="project" value="UniProtKB-KW"/>
</dbReference>
<sequence length="1015" mass="112096">MEAAFNKVFADKPWDNAQAFAELVKAAGAPSVVEFLPKIKAALEDKKDDKKKSGGAMIVGALHKVVGAAIEPFTIPLLPILLDLAADKKGPVAKAGKQQVGNIAAALSSASMVQVIPIILEGAGLKKQWQTKVAAFEMIETLVGTCGKELSYTLDRIIPACVDSMWDTKKDVGVAALKTLNAACTTIGNADIEPFIPIVISALKNPGEVGETIYKLAGTTFVQVVEAPALATMVPVLIRGFREKTTAIQRLCSVITDNMVKLVDDPISTEPFLAQLAPENAKLQDVSDPECRKVGARTQETLDRLREEGLKAKAADSEATQAKLNELWKANSKVAIDDNLTTVLKYVGTNCVNLMNFKQFSTNLWNTAVIDFLAPIDATAAAKIAPEFLAGCMKDVAPVEEDEGEEEEGETLCDCEFSLAYGNKILLNQTKLKLKRGQRYGLVGPNDCGKSTLMRSIAQGQVEGFPGQDVLTSVYLESDIPSELADYKLRDFVRLDEHLQHLDMDKDIIPMLKSVDFTEQMLEGAVYQLSGGWRMKLALSRAILRKADILLLDEPTNHLDVRNVDWVQNYLMNLPNVTVIAVSHSASFLDTVCQNIIHLNRLKLKKYKGNLTKFIEVYPEAKGYYELKASSLKFHFPSPGFLEGVKSKNKALLKMRNVGFTYPNTTRKILTGVSIFISLVSRVAVVGPNGAGKSTMIKLISGELVPDEGSVEKHPNMRLAYVAQHAFHHIEHHMEKTPNQYVQWRFAGNEDREAIVKATLELSPEEEAKVKMPIAYDGKKRVIERLVSRKQLKKTFEYEVKWEGSPYTENVYLAKDFLMQLGFDKLMQRVDEREAQSAGAFNRPLTQQMIEKHYSDVGLEVEFCSHNQIRALSGGQKVKVVLGAAVWMNPHVIILDEPTNYLDRESLGALADAIREFDGGILLVSHHLDFTTALCSEKWVVDNGGLSAIGSPEDYFKGEAYVQEEQEEMVDGAGNTIKIEKAKKTTLTRKEKMQLKKAKAAARARGEEVSDSDED</sequence>
<dbReference type="InterPro" id="IPR003439">
    <property type="entry name" value="ABC_transporter-like_ATP-bd"/>
</dbReference>
<dbReference type="Pfam" id="PF24987">
    <property type="entry name" value="HEAT_EF3_N"/>
    <property type="match status" value="1"/>
</dbReference>
<dbReference type="PANTHER" id="PTHR19211:SF5">
    <property type="entry name" value="ELONGATION FACTOR 3A-RELATED"/>
    <property type="match status" value="1"/>
</dbReference>
<dbReference type="CDD" id="cd18626">
    <property type="entry name" value="CD_eEF3"/>
    <property type="match status" value="1"/>
</dbReference>
<dbReference type="SUPFAM" id="SSF48371">
    <property type="entry name" value="ARM repeat"/>
    <property type="match status" value="1"/>
</dbReference>
<dbReference type="PROSITE" id="PS50077">
    <property type="entry name" value="HEAT_REPEAT"/>
    <property type="match status" value="1"/>
</dbReference>
<reference evidence="16" key="1">
    <citation type="submission" date="2021-01" db="EMBL/GenBank/DDBJ databases">
        <authorList>
            <person name="Corre E."/>
            <person name="Pelletier E."/>
            <person name="Niang G."/>
            <person name="Scheremetjew M."/>
            <person name="Finn R."/>
            <person name="Kale V."/>
            <person name="Holt S."/>
            <person name="Cochrane G."/>
            <person name="Meng A."/>
            <person name="Brown T."/>
            <person name="Cohen L."/>
        </authorList>
    </citation>
    <scope>NUCLEOTIDE SEQUENCE</scope>
    <source>
        <strain evidence="16">NIES-381</strain>
    </source>
</reference>
<evidence type="ECO:0000256" key="11">
    <source>
        <dbReference type="ARBA" id="ARBA00022917"/>
    </source>
</evidence>
<dbReference type="FunFam" id="2.40.50.990:FF:000002">
    <property type="entry name" value="mRNA export factor elf1"/>
    <property type="match status" value="1"/>
</dbReference>
<dbReference type="InterPro" id="IPR021133">
    <property type="entry name" value="HEAT_type_2"/>
</dbReference>
<protein>
    <recommendedName>
        <fullName evidence="15">ABC transporter domain-containing protein</fullName>
    </recommendedName>
</protein>
<dbReference type="InterPro" id="IPR017871">
    <property type="entry name" value="ABC_transporter-like_CS"/>
</dbReference>
<dbReference type="CDD" id="cd03221">
    <property type="entry name" value="ABCF_EF-3"/>
    <property type="match status" value="1"/>
</dbReference>
<evidence type="ECO:0000256" key="10">
    <source>
        <dbReference type="ARBA" id="ARBA00022884"/>
    </source>
</evidence>
<dbReference type="AlphaFoldDB" id="A0A7S1N6B5"/>
<dbReference type="InterPro" id="IPR016197">
    <property type="entry name" value="Chromo-like_dom_sf"/>
</dbReference>
<keyword evidence="6" id="KW-0547">Nucleotide-binding</keyword>
<gene>
    <name evidence="16" type="ORF">EGYM00392_LOCUS10768</name>
</gene>
<organism evidence="16">
    <name type="scientific">Eutreptiella gymnastica</name>
    <dbReference type="NCBI Taxonomy" id="73025"/>
    <lineage>
        <taxon>Eukaryota</taxon>
        <taxon>Discoba</taxon>
        <taxon>Euglenozoa</taxon>
        <taxon>Euglenida</taxon>
        <taxon>Spirocuta</taxon>
        <taxon>Euglenophyceae</taxon>
        <taxon>Eutreptiales</taxon>
        <taxon>Eutreptiaceae</taxon>
        <taxon>Eutreptiella</taxon>
    </lineage>
</organism>
<evidence type="ECO:0000256" key="6">
    <source>
        <dbReference type="ARBA" id="ARBA00022741"/>
    </source>
</evidence>
<comment type="subcellular location">
    <subcellularLocation>
        <location evidence="1">Cytoplasm</location>
    </subcellularLocation>
</comment>
<evidence type="ECO:0000256" key="9">
    <source>
        <dbReference type="ARBA" id="ARBA00022840"/>
    </source>
</evidence>
<evidence type="ECO:0000256" key="1">
    <source>
        <dbReference type="ARBA" id="ARBA00004496"/>
    </source>
</evidence>
<dbReference type="InterPro" id="IPR050611">
    <property type="entry name" value="ABCF"/>
</dbReference>